<sequence>MVMRTLRSIFSRNNISTAIYRPRNSIVVLYRRAIWCGRIYPWLTRVRKVSLPSGRMAEEKKETTAAKKLPAVPESVLKRIRRRESVKAARLQTSIKQRANRYKKRKVIFKRAENYVKEYRTKERDEIRLIRQAKNRGNYYIPGEARLAFVIRIRGVNQVAPKVRKVLQLFRLKQINNGVFVKLNKATINMLRIVEPYITWGYPNLKSVRELIYKRGFAKVNRQRIPITSNSIIEKKLGRSGIICMEDLIHEIFTVGPKFKYASNFLWPFKLNTPNGGWRKKTNHYVEGGDFGNREDKVNELLRRMV</sequence>
<dbReference type="Pfam" id="PF00327">
    <property type="entry name" value="Ribosomal_L30"/>
    <property type="match status" value="1"/>
</dbReference>
<dbReference type="PANTHER" id="PTHR11524:SF16">
    <property type="entry name" value="LARGE RIBOSOMAL SUBUNIT PROTEIN UL30"/>
    <property type="match status" value="1"/>
</dbReference>
<evidence type="ECO:0000256" key="1">
    <source>
        <dbReference type="ARBA" id="ARBA00007594"/>
    </source>
</evidence>
<dbReference type="Gene3D" id="3.30.1390.20">
    <property type="entry name" value="Ribosomal protein L30, ferredoxin-like fold domain"/>
    <property type="match status" value="2"/>
</dbReference>
<dbReference type="FunFam" id="3.30.1390.20:FF:000002">
    <property type="entry name" value="60S ribosomal protein L7"/>
    <property type="match status" value="1"/>
</dbReference>
<evidence type="ECO:0000256" key="2">
    <source>
        <dbReference type="ARBA" id="ARBA00022980"/>
    </source>
</evidence>
<dbReference type="FunFam" id="3.30.1390.20:FF:000003">
    <property type="entry name" value="60S ribosomal protein L7"/>
    <property type="match status" value="1"/>
</dbReference>
<dbReference type="NCBIfam" id="TIGR01310">
    <property type="entry name" value="uL30_euk"/>
    <property type="match status" value="1"/>
</dbReference>
<dbReference type="Proteomes" id="UP001607303">
    <property type="component" value="Unassembled WGS sequence"/>
</dbReference>
<keyword evidence="10" id="KW-1185">Reference proteome</keyword>
<proteinExistence type="inferred from homology"/>
<accession>A0ABD2CJM7</accession>
<evidence type="ECO:0000256" key="6">
    <source>
        <dbReference type="ARBA" id="ARBA00055388"/>
    </source>
</evidence>
<dbReference type="EMBL" id="JAYRBN010000050">
    <property type="protein sequence ID" value="KAL2744955.1"/>
    <property type="molecule type" value="Genomic_DNA"/>
</dbReference>
<dbReference type="SUPFAM" id="SSF55129">
    <property type="entry name" value="Ribosomal protein L30p/L7e"/>
    <property type="match status" value="1"/>
</dbReference>
<dbReference type="InterPro" id="IPR016082">
    <property type="entry name" value="Ribosomal_uL30_ferredoxin-like"/>
</dbReference>
<dbReference type="PANTHER" id="PTHR11524">
    <property type="entry name" value="60S RIBOSOMAL PROTEIN L7"/>
    <property type="match status" value="1"/>
</dbReference>
<dbReference type="Pfam" id="PF08079">
    <property type="entry name" value="Ribosomal_L30_N"/>
    <property type="match status" value="1"/>
</dbReference>
<organism evidence="9 10">
    <name type="scientific">Vespula maculifrons</name>
    <name type="common">Eastern yellow jacket</name>
    <name type="synonym">Wasp</name>
    <dbReference type="NCBI Taxonomy" id="7453"/>
    <lineage>
        <taxon>Eukaryota</taxon>
        <taxon>Metazoa</taxon>
        <taxon>Ecdysozoa</taxon>
        <taxon>Arthropoda</taxon>
        <taxon>Hexapoda</taxon>
        <taxon>Insecta</taxon>
        <taxon>Pterygota</taxon>
        <taxon>Neoptera</taxon>
        <taxon>Endopterygota</taxon>
        <taxon>Hymenoptera</taxon>
        <taxon>Apocrita</taxon>
        <taxon>Aculeata</taxon>
        <taxon>Vespoidea</taxon>
        <taxon>Vespidae</taxon>
        <taxon>Vespinae</taxon>
        <taxon>Vespula</taxon>
    </lineage>
</organism>
<name>A0ABD2CJM7_VESMC</name>
<dbReference type="CDD" id="cd01657">
    <property type="entry name" value="Ribosomal_L7_archeal_euk"/>
    <property type="match status" value="1"/>
</dbReference>
<dbReference type="GO" id="GO:1990904">
    <property type="term" value="C:ribonucleoprotein complex"/>
    <property type="evidence" value="ECO:0007669"/>
    <property type="project" value="UniProtKB-KW"/>
</dbReference>
<reference evidence="9 10" key="1">
    <citation type="journal article" date="2024" name="Ann. Entomol. Soc. Am.">
        <title>Genomic analyses of the southern and eastern yellowjacket wasps (Hymenoptera: Vespidae) reveal evolutionary signatures of social life.</title>
        <authorList>
            <person name="Catto M.A."/>
            <person name="Caine P.B."/>
            <person name="Orr S.E."/>
            <person name="Hunt B.G."/>
            <person name="Goodisman M.A.D."/>
        </authorList>
    </citation>
    <scope>NUCLEOTIDE SEQUENCE [LARGE SCALE GENOMIC DNA]</scope>
    <source>
        <strain evidence="9">232</strain>
        <tissue evidence="9">Head and thorax</tissue>
    </source>
</reference>
<protein>
    <recommendedName>
        <fullName evidence="4">Large ribosomal subunit protein uL30</fullName>
    </recommendedName>
    <alternativeName>
        <fullName evidence="5">60S ribosomal protein L7</fullName>
    </alternativeName>
</protein>
<evidence type="ECO:0000313" key="9">
    <source>
        <dbReference type="EMBL" id="KAL2744955.1"/>
    </source>
</evidence>
<dbReference type="InterPro" id="IPR039699">
    <property type="entry name" value="Ribosomal_uL30"/>
</dbReference>
<feature type="domain" description="Large ribosomal subunit protein uL30 N-terminal eukaryotes" evidence="8">
    <location>
        <begin position="72"/>
        <end position="142"/>
    </location>
</feature>
<dbReference type="GO" id="GO:0005840">
    <property type="term" value="C:ribosome"/>
    <property type="evidence" value="ECO:0007669"/>
    <property type="project" value="UniProtKB-KW"/>
</dbReference>
<evidence type="ECO:0000256" key="3">
    <source>
        <dbReference type="ARBA" id="ARBA00023274"/>
    </source>
</evidence>
<comment type="function">
    <text evidence="6">Binds to G-rich structures in 28S rRNA and in mRNAs. Plays a regulatory role in the translation apparatus; inhibits cell-free translation of mRNAs.</text>
</comment>
<dbReference type="InterPro" id="IPR036919">
    <property type="entry name" value="Ribo_uL30_ferredoxin-like_sf"/>
</dbReference>
<evidence type="ECO:0000256" key="5">
    <source>
        <dbReference type="ARBA" id="ARBA00041271"/>
    </source>
</evidence>
<gene>
    <name evidence="9" type="ORF">V1477_007497</name>
</gene>
<evidence type="ECO:0000313" key="10">
    <source>
        <dbReference type="Proteomes" id="UP001607303"/>
    </source>
</evidence>
<keyword evidence="3" id="KW-0687">Ribonucleoprotein</keyword>
<dbReference type="InterPro" id="IPR018038">
    <property type="entry name" value="Ribosomal_uL30_CS"/>
</dbReference>
<keyword evidence="2 9" id="KW-0689">Ribosomal protein</keyword>
<evidence type="ECO:0000256" key="4">
    <source>
        <dbReference type="ARBA" id="ARBA00040575"/>
    </source>
</evidence>
<evidence type="ECO:0000259" key="7">
    <source>
        <dbReference type="Pfam" id="PF00327"/>
    </source>
</evidence>
<dbReference type="InterPro" id="IPR005998">
    <property type="entry name" value="Ribosomal_uL30_euk"/>
</dbReference>
<evidence type="ECO:0000259" key="8">
    <source>
        <dbReference type="Pfam" id="PF08079"/>
    </source>
</evidence>
<comment type="caution">
    <text evidence="9">The sequence shown here is derived from an EMBL/GenBank/DDBJ whole genome shotgun (WGS) entry which is preliminary data.</text>
</comment>
<dbReference type="AlphaFoldDB" id="A0ABD2CJM7"/>
<dbReference type="PROSITE" id="PS00634">
    <property type="entry name" value="RIBOSOMAL_L30"/>
    <property type="match status" value="1"/>
</dbReference>
<feature type="domain" description="Large ribosomal subunit protein uL30-like ferredoxin-like fold" evidence="7">
    <location>
        <begin position="148"/>
        <end position="198"/>
    </location>
</feature>
<dbReference type="InterPro" id="IPR035808">
    <property type="entry name" value="Ribosomal_uL30_euk_arc"/>
</dbReference>
<dbReference type="InterPro" id="IPR012988">
    <property type="entry name" value="Ribosomal_uL30_N_euk"/>
</dbReference>
<comment type="similarity">
    <text evidence="1">Belongs to the universal ribosomal protein uL30 family.</text>
</comment>